<keyword evidence="1" id="KW-0378">Hydrolase</keyword>
<dbReference type="Gene3D" id="3.60.20.10">
    <property type="entry name" value="Glutamine Phosphoribosylpyrophosphate, subunit 1, domain 1"/>
    <property type="match status" value="1"/>
</dbReference>
<dbReference type="RefSeq" id="WP_309854493.1">
    <property type="nucleotide sequence ID" value="NZ_JAVDQJ010000005.1"/>
</dbReference>
<sequence length="203" mass="21908">MTVCVGLIHQGAVYLGADSMGSNTISCEIREDRKVFARGDFILAGAGSFRMIQLLRYKFTPPARDPERDVMEYLVTDFIDALRNAYKAAGFSEAHHGVESQNGLFLVGHVGRLFAIPNDFQVAELTIAFNAIGSGGRVAMGALHALQPHVDRLGPAHVIHTAIEAAATYTVSVGGRSHAIAMTWDEQGRGTLIGERDQQSALQ</sequence>
<proteinExistence type="predicted"/>
<dbReference type="GO" id="GO:0008233">
    <property type="term" value="F:peptidase activity"/>
    <property type="evidence" value="ECO:0007669"/>
    <property type="project" value="UniProtKB-KW"/>
</dbReference>
<evidence type="ECO:0000313" key="2">
    <source>
        <dbReference type="Proteomes" id="UP001185331"/>
    </source>
</evidence>
<keyword evidence="1" id="KW-0645">Protease</keyword>
<name>A0AAE3XBH8_9DEIO</name>
<accession>A0AAE3XBH8</accession>
<dbReference type="Proteomes" id="UP001185331">
    <property type="component" value="Unassembled WGS sequence"/>
</dbReference>
<dbReference type="AlphaFoldDB" id="A0AAE3XBH8"/>
<comment type="caution">
    <text evidence="1">The sequence shown here is derived from an EMBL/GenBank/DDBJ whole genome shotgun (WGS) entry which is preliminary data.</text>
</comment>
<dbReference type="EMBL" id="JAVDQK010000004">
    <property type="protein sequence ID" value="MDR6218231.1"/>
    <property type="molecule type" value="Genomic_DNA"/>
</dbReference>
<dbReference type="SUPFAM" id="SSF56235">
    <property type="entry name" value="N-terminal nucleophile aminohydrolases (Ntn hydrolases)"/>
    <property type="match status" value="1"/>
</dbReference>
<protein>
    <submittedName>
        <fullName evidence="1">ATP-dependent protease HslVU (ClpYQ) peptidase subunit</fullName>
    </submittedName>
</protein>
<reference evidence="1" key="1">
    <citation type="submission" date="2023-07" db="EMBL/GenBank/DDBJ databases">
        <title>Sorghum-associated microbial communities from plants grown in Nebraska, USA.</title>
        <authorList>
            <person name="Schachtman D."/>
        </authorList>
    </citation>
    <scope>NUCLEOTIDE SEQUENCE</scope>
    <source>
        <strain evidence="1">BE330</strain>
    </source>
</reference>
<dbReference type="InterPro" id="IPR029055">
    <property type="entry name" value="Ntn_hydrolases_N"/>
</dbReference>
<organism evidence="1 2">
    <name type="scientific">Deinococcus soli</name>
    <name type="common">ex Cha et al. 2016</name>
    <dbReference type="NCBI Taxonomy" id="1309411"/>
    <lineage>
        <taxon>Bacteria</taxon>
        <taxon>Thermotogati</taxon>
        <taxon>Deinococcota</taxon>
        <taxon>Deinococci</taxon>
        <taxon>Deinococcales</taxon>
        <taxon>Deinococcaceae</taxon>
        <taxon>Deinococcus</taxon>
    </lineage>
</organism>
<dbReference type="GO" id="GO:0006508">
    <property type="term" value="P:proteolysis"/>
    <property type="evidence" value="ECO:0007669"/>
    <property type="project" value="UniProtKB-KW"/>
</dbReference>
<gene>
    <name evidence="1" type="ORF">J2Y00_001794</name>
</gene>
<evidence type="ECO:0000313" key="1">
    <source>
        <dbReference type="EMBL" id="MDR6218231.1"/>
    </source>
</evidence>